<evidence type="ECO:0000256" key="3">
    <source>
        <dbReference type="SAM" id="MobiDB-lite"/>
    </source>
</evidence>
<evidence type="ECO:0000256" key="2">
    <source>
        <dbReference type="ARBA" id="ARBA00023157"/>
    </source>
</evidence>
<evidence type="ECO:0000256" key="1">
    <source>
        <dbReference type="ARBA" id="ARBA00023026"/>
    </source>
</evidence>
<evidence type="ECO:0000259" key="4">
    <source>
        <dbReference type="PROSITE" id="PS50240"/>
    </source>
</evidence>
<dbReference type="SUPFAM" id="SSF50494">
    <property type="entry name" value="Trypsin-like serine proteases"/>
    <property type="match status" value="1"/>
</dbReference>
<dbReference type="eggNOG" id="KOG3627">
    <property type="taxonomic scope" value="Eukaryota"/>
</dbReference>
<dbReference type="CDD" id="cd00190">
    <property type="entry name" value="Tryp_SPc"/>
    <property type="match status" value="1"/>
</dbReference>
<feature type="region of interest" description="Disordered" evidence="3">
    <location>
        <begin position="488"/>
        <end position="542"/>
    </location>
</feature>
<dbReference type="PANTHER" id="PTHR24252:SF7">
    <property type="entry name" value="HYALIN"/>
    <property type="match status" value="1"/>
</dbReference>
<dbReference type="OrthoDB" id="104223at2759"/>
<dbReference type="InterPro" id="IPR009003">
    <property type="entry name" value="Peptidase_S1_PA"/>
</dbReference>
<gene>
    <name evidence="5" type="ORF">THAOC_11802</name>
</gene>
<sequence>MRSRGLIINGVSAPEDRYPYSASLQYNSEHFCGGSLVAPDFVVTAAHCTSSPSKITLGRYDLDDLSDYDFEVMDVVEAFVHPGYNKETVDNDIALLMLERQSIHPYVKLNADSDVPTKSDDLRVKGWGDIDPSDNGQLTSDELRETTVTYIPNEICEQSEGYVVTSDSGGGLIKRGKTAAFDTLIGIVSWGYGCADPNFPGVYSRISEHFETFLKPTICANSRSPPPYLKCFTNNVASTLKPTTAPVPVPDGLLTIEIQTDPYHPEDLGWELLSVPANDLIQSRPIGFYTNRFGVSVSEEVVVQPERFYRLTIHDKLRNGFKGRVTVFAGRRHVLSDALVYEPGFSSISGASVTHGFFVGDSPPRELTLYLSFDNKPEEVAWSIESVADDLLPLGFKWFGWYNNGFSQAMETIPVYGRERGTQKYTFSIFDKFKNGLCCSQGEGSYSLFLGESLIASGSQFGEKESHIFEIDAFGKLTFAHLVTPNAAAQPTSRPTNMPKQHISDSSPLEDDFEEELPLNPVMPSNVDETDSWYNDIPSKLA</sequence>
<dbReference type="EMBL" id="AGNL01013534">
    <property type="protein sequence ID" value="EJK67197.1"/>
    <property type="molecule type" value="Genomic_DNA"/>
</dbReference>
<keyword evidence="6" id="KW-1185">Reference proteome</keyword>
<protein>
    <recommendedName>
        <fullName evidence="4">Peptidase S1 domain-containing protein</fullName>
    </recommendedName>
</protein>
<dbReference type="Pfam" id="PF00089">
    <property type="entry name" value="Trypsin"/>
    <property type="match status" value="1"/>
</dbReference>
<accession>K0T9L4</accession>
<dbReference type="OMA" id="PTICANS"/>
<feature type="compositionally biased region" description="Polar residues" evidence="3">
    <location>
        <begin position="488"/>
        <end position="499"/>
    </location>
</feature>
<dbReference type="GO" id="GO:0006508">
    <property type="term" value="P:proteolysis"/>
    <property type="evidence" value="ECO:0007669"/>
    <property type="project" value="InterPro"/>
</dbReference>
<keyword evidence="2" id="KW-1015">Disulfide bond</keyword>
<name>K0T9L4_THAOC</name>
<feature type="domain" description="Peptidase S1" evidence="4">
    <location>
        <begin position="7"/>
        <end position="219"/>
    </location>
</feature>
<feature type="non-terminal residue" evidence="5">
    <location>
        <position position="542"/>
    </location>
</feature>
<dbReference type="Proteomes" id="UP000266841">
    <property type="component" value="Unassembled WGS sequence"/>
</dbReference>
<dbReference type="PANTHER" id="PTHR24252">
    <property type="entry name" value="ACROSIN-RELATED"/>
    <property type="match status" value="1"/>
</dbReference>
<dbReference type="Gene3D" id="2.40.10.10">
    <property type="entry name" value="Trypsin-like serine proteases"/>
    <property type="match status" value="1"/>
</dbReference>
<dbReference type="AlphaFoldDB" id="K0T9L4"/>
<dbReference type="PRINTS" id="PR00722">
    <property type="entry name" value="CHYMOTRYPSIN"/>
</dbReference>
<dbReference type="SMART" id="SM00020">
    <property type="entry name" value="Tryp_SPc"/>
    <property type="match status" value="1"/>
</dbReference>
<dbReference type="InterPro" id="IPR001254">
    <property type="entry name" value="Trypsin_dom"/>
</dbReference>
<reference evidence="5 6" key="1">
    <citation type="journal article" date="2012" name="Genome Biol.">
        <title>Genome and low-iron response of an oceanic diatom adapted to chronic iron limitation.</title>
        <authorList>
            <person name="Lommer M."/>
            <person name="Specht M."/>
            <person name="Roy A.S."/>
            <person name="Kraemer L."/>
            <person name="Andreson R."/>
            <person name="Gutowska M.A."/>
            <person name="Wolf J."/>
            <person name="Bergner S.V."/>
            <person name="Schilhabel M.B."/>
            <person name="Klostermeier U.C."/>
            <person name="Beiko R.G."/>
            <person name="Rosenstiel P."/>
            <person name="Hippler M."/>
            <person name="Laroche J."/>
        </authorList>
    </citation>
    <scope>NUCLEOTIDE SEQUENCE [LARGE SCALE GENOMIC DNA]</scope>
    <source>
        <strain evidence="5 6">CCMP1005</strain>
    </source>
</reference>
<dbReference type="InterPro" id="IPR043504">
    <property type="entry name" value="Peptidase_S1_PA_chymotrypsin"/>
</dbReference>
<evidence type="ECO:0000313" key="6">
    <source>
        <dbReference type="Proteomes" id="UP000266841"/>
    </source>
</evidence>
<evidence type="ECO:0000313" key="5">
    <source>
        <dbReference type="EMBL" id="EJK67197.1"/>
    </source>
</evidence>
<dbReference type="InterPro" id="IPR018247">
    <property type="entry name" value="EF_Hand_1_Ca_BS"/>
</dbReference>
<feature type="compositionally biased region" description="Acidic residues" evidence="3">
    <location>
        <begin position="508"/>
        <end position="517"/>
    </location>
</feature>
<comment type="caution">
    <text evidence="5">The sequence shown here is derived from an EMBL/GenBank/DDBJ whole genome shotgun (WGS) entry which is preliminary data.</text>
</comment>
<dbReference type="InterPro" id="IPR018114">
    <property type="entry name" value="TRYPSIN_HIS"/>
</dbReference>
<keyword evidence="1" id="KW-0843">Virulence</keyword>
<dbReference type="PROSITE" id="PS00018">
    <property type="entry name" value="EF_HAND_1"/>
    <property type="match status" value="1"/>
</dbReference>
<proteinExistence type="predicted"/>
<dbReference type="FunFam" id="2.40.10.10:FF:000005">
    <property type="entry name" value="Serine protease 37"/>
    <property type="match status" value="1"/>
</dbReference>
<dbReference type="InterPro" id="IPR001314">
    <property type="entry name" value="Peptidase_S1A"/>
</dbReference>
<dbReference type="PROSITE" id="PS50240">
    <property type="entry name" value="TRYPSIN_DOM"/>
    <property type="match status" value="1"/>
</dbReference>
<dbReference type="PROSITE" id="PS00134">
    <property type="entry name" value="TRYPSIN_HIS"/>
    <property type="match status" value="1"/>
</dbReference>
<dbReference type="GO" id="GO:0004252">
    <property type="term" value="F:serine-type endopeptidase activity"/>
    <property type="evidence" value="ECO:0007669"/>
    <property type="project" value="InterPro"/>
</dbReference>
<organism evidence="5 6">
    <name type="scientific">Thalassiosira oceanica</name>
    <name type="common">Marine diatom</name>
    <dbReference type="NCBI Taxonomy" id="159749"/>
    <lineage>
        <taxon>Eukaryota</taxon>
        <taxon>Sar</taxon>
        <taxon>Stramenopiles</taxon>
        <taxon>Ochrophyta</taxon>
        <taxon>Bacillariophyta</taxon>
        <taxon>Coscinodiscophyceae</taxon>
        <taxon>Thalassiosirophycidae</taxon>
        <taxon>Thalassiosirales</taxon>
        <taxon>Thalassiosiraceae</taxon>
        <taxon>Thalassiosira</taxon>
    </lineage>
</organism>